<sequence>MPNIVKKQVLTGIYLVRIPLPFRLDHVNCYLLEGNGGWTVIDTGLHNQSTVNIWEKMLEGRLVQNIVITHYHPDHYGYAGGLQEKTRAPVWMSQTDAENGLRSWETAHIDRIRRHYPACGLPELLANQMVANTESFLSLITPHPKIEHYLQDGETVNLGWERYTVITTPGHSDGMLCFYNKLNKVLFSADHILPKITPNISYWFHGDPNPLQSYLDALHKVKKLDIEIVLPSHGEPFYNAHERIDEIVHHHHERLDKVLDVTRSERTVYEVCLQLFGDRLNVHEMRFAIGETIAHLEYLVQQGEMKKEEIRGKWLYANL</sequence>
<dbReference type="PANTHER" id="PTHR23131:SF4">
    <property type="entry name" value="METALLO-BETA-LACTAMASE SUPERFAMILY POTEIN"/>
    <property type="match status" value="1"/>
</dbReference>
<dbReference type="Gene3D" id="3.60.15.10">
    <property type="entry name" value="Ribonuclease Z/Hydroxyacylglutathione hydrolase-like"/>
    <property type="match status" value="1"/>
</dbReference>
<dbReference type="InterPro" id="IPR048933">
    <property type="entry name" value="B_lactamase-like_C"/>
</dbReference>
<feature type="domain" description="Metallo-beta-lactamase" evidence="1">
    <location>
        <begin position="26"/>
        <end position="233"/>
    </location>
</feature>
<dbReference type="InterPro" id="IPR001279">
    <property type="entry name" value="Metallo-B-lactamas"/>
</dbReference>
<dbReference type="CDD" id="cd07725">
    <property type="entry name" value="TTHA1429-like_MBL-fold"/>
    <property type="match status" value="1"/>
</dbReference>
<evidence type="ECO:0000313" key="3">
    <source>
        <dbReference type="Proteomes" id="UP000010716"/>
    </source>
</evidence>
<dbReference type="PANTHER" id="PTHR23131">
    <property type="entry name" value="ENDORIBONUCLEASE LACTB2"/>
    <property type="match status" value="1"/>
</dbReference>
<reference evidence="2 3" key="1">
    <citation type="journal article" date="2011" name="J. Bacteriol.">
        <title>Draft genome sequence of the thermoalkaliphilic Caldalkalibacillus thermarum strain TA2.A1.</title>
        <authorList>
            <person name="Kalamorz F."/>
            <person name="Keis S."/>
            <person name="McMillan D.G."/>
            <person name="Olsson K."/>
            <person name="Stanton J.A."/>
            <person name="Stockwell P."/>
            <person name="Black M.A."/>
            <person name="Klingeman D.M."/>
            <person name="Land M.L."/>
            <person name="Han C.S."/>
            <person name="Martin S.L."/>
            <person name="Becher S.A."/>
            <person name="Peddie C.J."/>
            <person name="Morgan H.W."/>
            <person name="Matthies D."/>
            <person name="Preiss L."/>
            <person name="Meier T."/>
            <person name="Brown S.D."/>
            <person name="Cook G.M."/>
        </authorList>
    </citation>
    <scope>NUCLEOTIDE SEQUENCE [LARGE SCALE GENOMIC DNA]</scope>
    <source>
        <strain evidence="2 3">TA2.A1</strain>
    </source>
</reference>
<evidence type="ECO:0000259" key="1">
    <source>
        <dbReference type="SMART" id="SM00849"/>
    </source>
</evidence>
<comment type="caution">
    <text evidence="2">The sequence shown here is derived from an EMBL/GenBank/DDBJ whole genome shotgun (WGS) entry which is preliminary data.</text>
</comment>
<dbReference type="Proteomes" id="UP000010716">
    <property type="component" value="Unassembled WGS sequence"/>
</dbReference>
<organism evidence="2 3">
    <name type="scientific">Caldalkalibacillus thermarum (strain TA2.A1)</name>
    <dbReference type="NCBI Taxonomy" id="986075"/>
    <lineage>
        <taxon>Bacteria</taxon>
        <taxon>Bacillati</taxon>
        <taxon>Bacillota</taxon>
        <taxon>Bacilli</taxon>
        <taxon>Bacillales</taxon>
        <taxon>Bacillaceae</taxon>
        <taxon>Caldalkalibacillus</taxon>
    </lineage>
</organism>
<dbReference type="EMBL" id="AFCE01000128">
    <property type="protein sequence ID" value="EGL83039.1"/>
    <property type="molecule type" value="Genomic_DNA"/>
</dbReference>
<dbReference type="InterPro" id="IPR036866">
    <property type="entry name" value="RibonucZ/Hydroxyglut_hydro"/>
</dbReference>
<dbReference type="Pfam" id="PF00753">
    <property type="entry name" value="Lactamase_B"/>
    <property type="match status" value="1"/>
</dbReference>
<accession>F5L6H8</accession>
<dbReference type="Pfam" id="PF21221">
    <property type="entry name" value="B_lactamase-like_C"/>
    <property type="match status" value="1"/>
</dbReference>
<dbReference type="SMART" id="SM00849">
    <property type="entry name" value="Lactamase_B"/>
    <property type="match status" value="1"/>
</dbReference>
<dbReference type="eggNOG" id="COG0491">
    <property type="taxonomic scope" value="Bacteria"/>
</dbReference>
<dbReference type="InterPro" id="IPR036388">
    <property type="entry name" value="WH-like_DNA-bd_sf"/>
</dbReference>
<dbReference type="InterPro" id="IPR050662">
    <property type="entry name" value="Sec-metab_biosynth-thioest"/>
</dbReference>
<protein>
    <recommendedName>
        <fullName evidence="1">Metallo-beta-lactamase domain-containing protein</fullName>
    </recommendedName>
</protein>
<dbReference type="AlphaFoldDB" id="F5L6H8"/>
<dbReference type="Gene3D" id="1.10.10.10">
    <property type="entry name" value="Winged helix-like DNA-binding domain superfamily/Winged helix DNA-binding domain"/>
    <property type="match status" value="1"/>
</dbReference>
<name>F5L6H8_CALTT</name>
<proteinExistence type="predicted"/>
<dbReference type="RefSeq" id="WP_007504362.1">
    <property type="nucleotide sequence ID" value="NZ_AFCE01000128.1"/>
</dbReference>
<gene>
    <name evidence="2" type="ORF">CathTA2_1428</name>
</gene>
<evidence type="ECO:0000313" key="2">
    <source>
        <dbReference type="EMBL" id="EGL83039.1"/>
    </source>
</evidence>
<dbReference type="SUPFAM" id="SSF56281">
    <property type="entry name" value="Metallo-hydrolase/oxidoreductase"/>
    <property type="match status" value="1"/>
</dbReference>